<accession>A0A915KT38</accession>
<dbReference type="InterPro" id="IPR027417">
    <property type="entry name" value="P-loop_NTPase"/>
</dbReference>
<sequence>MTLSIRQFESLVRLTRARARCEFSPICTEKHAADVLEIMRENGTDINRRAIDNDFESPSNSIGCNKRVKSSKNSKESRELLMKNLTRLVNLKGDCLLATNELKDAYKNQFGSTDDALFVRILNDLNESGYIIKKGLDLYQILRI</sequence>
<dbReference type="AlphaFoldDB" id="A0A915KT38"/>
<dbReference type="Proteomes" id="UP000887565">
    <property type="component" value="Unplaced"/>
</dbReference>
<feature type="domain" description="MCM8/REC winged helix" evidence="2">
    <location>
        <begin position="75"/>
        <end position="141"/>
    </location>
</feature>
<evidence type="ECO:0000259" key="2">
    <source>
        <dbReference type="Pfam" id="PF25051"/>
    </source>
</evidence>
<evidence type="ECO:0000313" key="4">
    <source>
        <dbReference type="WBParaSite" id="nRc.2.0.1.t41646-RA"/>
    </source>
</evidence>
<dbReference type="Gene3D" id="3.40.50.300">
    <property type="entry name" value="P-loop containing nucleotide triphosphate hydrolases"/>
    <property type="match status" value="1"/>
</dbReference>
<dbReference type="Pfam" id="PF17855">
    <property type="entry name" value="MCM_lid"/>
    <property type="match status" value="1"/>
</dbReference>
<dbReference type="Pfam" id="PF25051">
    <property type="entry name" value="WHD_MCM8"/>
    <property type="match status" value="1"/>
</dbReference>
<proteinExistence type="predicted"/>
<protein>
    <submittedName>
        <fullName evidence="4">MCM AAA-lid domain-containing protein</fullName>
    </submittedName>
</protein>
<evidence type="ECO:0000259" key="1">
    <source>
        <dbReference type="Pfam" id="PF17855"/>
    </source>
</evidence>
<reference evidence="4" key="1">
    <citation type="submission" date="2022-11" db="UniProtKB">
        <authorList>
            <consortium name="WormBaseParasite"/>
        </authorList>
    </citation>
    <scope>IDENTIFICATION</scope>
</reference>
<dbReference type="InterPro" id="IPR056875">
    <property type="entry name" value="MCM8/REC_WHD"/>
</dbReference>
<keyword evidence="3" id="KW-1185">Reference proteome</keyword>
<name>A0A915KT38_ROMCU</name>
<dbReference type="WBParaSite" id="nRc.2.0.1.t41646-RA">
    <property type="protein sequence ID" value="nRc.2.0.1.t41646-RA"/>
    <property type="gene ID" value="nRc.2.0.1.g41646"/>
</dbReference>
<organism evidence="3 4">
    <name type="scientific">Romanomermis culicivorax</name>
    <name type="common">Nematode worm</name>
    <dbReference type="NCBI Taxonomy" id="13658"/>
    <lineage>
        <taxon>Eukaryota</taxon>
        <taxon>Metazoa</taxon>
        <taxon>Ecdysozoa</taxon>
        <taxon>Nematoda</taxon>
        <taxon>Enoplea</taxon>
        <taxon>Dorylaimia</taxon>
        <taxon>Mermithida</taxon>
        <taxon>Mermithoidea</taxon>
        <taxon>Mermithidae</taxon>
        <taxon>Romanomermis</taxon>
    </lineage>
</organism>
<dbReference type="InterPro" id="IPR041562">
    <property type="entry name" value="MCM_lid"/>
</dbReference>
<evidence type="ECO:0000313" key="3">
    <source>
        <dbReference type="Proteomes" id="UP000887565"/>
    </source>
</evidence>
<feature type="domain" description="MCM AAA-lid" evidence="1">
    <location>
        <begin position="3"/>
        <end position="41"/>
    </location>
</feature>